<evidence type="ECO:0000256" key="3">
    <source>
        <dbReference type="SAM" id="Phobius"/>
    </source>
</evidence>
<evidence type="ECO:0000256" key="2">
    <source>
        <dbReference type="SAM" id="MobiDB-lite"/>
    </source>
</evidence>
<dbReference type="SUPFAM" id="SSF53448">
    <property type="entry name" value="Nucleotide-diphospho-sugar transferases"/>
    <property type="match status" value="1"/>
</dbReference>
<accession>A0A0C1ZGN3</accession>
<dbReference type="InterPro" id="IPR029044">
    <property type="entry name" value="Nucleotide-diphossugar_trans"/>
</dbReference>
<keyword evidence="3" id="KW-0812">Transmembrane</keyword>
<organism evidence="5 6">
    <name type="scientific">Enhygromyxa salina</name>
    <dbReference type="NCBI Taxonomy" id="215803"/>
    <lineage>
        <taxon>Bacteria</taxon>
        <taxon>Pseudomonadati</taxon>
        <taxon>Myxococcota</taxon>
        <taxon>Polyangia</taxon>
        <taxon>Nannocystales</taxon>
        <taxon>Nannocystaceae</taxon>
        <taxon>Enhygromyxa</taxon>
    </lineage>
</organism>
<dbReference type="PANTHER" id="PTHR48090:SF7">
    <property type="entry name" value="RFBJ PROTEIN"/>
    <property type="match status" value="1"/>
</dbReference>
<keyword evidence="3" id="KW-1133">Transmembrane helix</keyword>
<dbReference type="Pfam" id="PF00535">
    <property type="entry name" value="Glycos_transf_2"/>
    <property type="match status" value="1"/>
</dbReference>
<feature type="domain" description="Glycosyltransferase 2-like" evidence="4">
    <location>
        <begin position="40"/>
        <end position="202"/>
    </location>
</feature>
<dbReference type="AlphaFoldDB" id="A0A0C1ZGN3"/>
<evidence type="ECO:0000259" key="4">
    <source>
        <dbReference type="Pfam" id="PF00535"/>
    </source>
</evidence>
<protein>
    <submittedName>
        <fullName evidence="5">Glycosyltransferase</fullName>
    </submittedName>
</protein>
<keyword evidence="1" id="KW-0175">Coiled coil</keyword>
<sequence>MSAPMTELTTEPPLAPSLGESPASASTLVTGPGPKLIIQIPCLNERDHLPATFADLPRSIPGVAQIEVLVIDDGSSDGTSEVAAELGAHHIVRFPRNRGLAAAHMAGLDACLRLGADLVVNTDADNQYRGDDIARLVAPVLEGRADITVGDRQTDTIAHFSWVKRVLQRWGSALVRRASGVSVVDSTSGFRAMNRKAISTLFVHNSFTYTLETMIQAGKAGLVVDNVKIETNAQTRESRLFSSIPEYLRRNGLVILRAYGMYWPLQTFGFMAAFLVLLGVALGGRFFYFYMLEPDVSGHIQSLQVGVGAVVLGFVVGLMAYLGDLLAANRRLNEELLARVRRLDAELASDRRRRGIAVEGILSTNAQPWRP</sequence>
<keyword evidence="5" id="KW-0808">Transferase</keyword>
<dbReference type="InterPro" id="IPR001173">
    <property type="entry name" value="Glyco_trans_2-like"/>
</dbReference>
<name>A0A0C1ZGN3_9BACT</name>
<dbReference type="Gene3D" id="3.90.550.10">
    <property type="entry name" value="Spore Coat Polysaccharide Biosynthesis Protein SpsA, Chain A"/>
    <property type="match status" value="1"/>
</dbReference>
<keyword evidence="3" id="KW-0472">Membrane</keyword>
<evidence type="ECO:0000313" key="5">
    <source>
        <dbReference type="EMBL" id="KIG16789.1"/>
    </source>
</evidence>
<feature type="region of interest" description="Disordered" evidence="2">
    <location>
        <begin position="1"/>
        <end position="27"/>
    </location>
</feature>
<gene>
    <name evidence="5" type="ORF">DB30_04133</name>
</gene>
<feature type="transmembrane region" description="Helical" evidence="3">
    <location>
        <begin position="267"/>
        <end position="291"/>
    </location>
</feature>
<dbReference type="EMBL" id="JMCC02000032">
    <property type="protein sequence ID" value="KIG16789.1"/>
    <property type="molecule type" value="Genomic_DNA"/>
</dbReference>
<dbReference type="CDD" id="cd04179">
    <property type="entry name" value="DPM_DPG-synthase_like"/>
    <property type="match status" value="1"/>
</dbReference>
<feature type="transmembrane region" description="Helical" evidence="3">
    <location>
        <begin position="303"/>
        <end position="322"/>
    </location>
</feature>
<dbReference type="GO" id="GO:0016740">
    <property type="term" value="F:transferase activity"/>
    <property type="evidence" value="ECO:0007669"/>
    <property type="project" value="UniProtKB-KW"/>
</dbReference>
<reference evidence="5 6" key="1">
    <citation type="submission" date="2014-12" db="EMBL/GenBank/DDBJ databases">
        <title>Genome assembly of Enhygromyxa salina DSM 15201.</title>
        <authorList>
            <person name="Sharma G."/>
            <person name="Subramanian S."/>
        </authorList>
    </citation>
    <scope>NUCLEOTIDE SEQUENCE [LARGE SCALE GENOMIC DNA]</scope>
    <source>
        <strain evidence="5 6">DSM 15201</strain>
    </source>
</reference>
<dbReference type="Proteomes" id="UP000031599">
    <property type="component" value="Unassembled WGS sequence"/>
</dbReference>
<dbReference type="PANTHER" id="PTHR48090">
    <property type="entry name" value="UNDECAPRENYL-PHOSPHATE 4-DEOXY-4-FORMAMIDO-L-ARABINOSE TRANSFERASE-RELATED"/>
    <property type="match status" value="1"/>
</dbReference>
<proteinExistence type="predicted"/>
<comment type="caution">
    <text evidence="5">The sequence shown here is derived from an EMBL/GenBank/DDBJ whole genome shotgun (WGS) entry which is preliminary data.</text>
</comment>
<feature type="coiled-coil region" evidence="1">
    <location>
        <begin position="326"/>
        <end position="353"/>
    </location>
</feature>
<evidence type="ECO:0000256" key="1">
    <source>
        <dbReference type="SAM" id="Coils"/>
    </source>
</evidence>
<evidence type="ECO:0000313" key="6">
    <source>
        <dbReference type="Proteomes" id="UP000031599"/>
    </source>
</evidence>
<dbReference type="InterPro" id="IPR050256">
    <property type="entry name" value="Glycosyltransferase_2"/>
</dbReference>